<keyword evidence="3" id="KW-1185">Reference proteome</keyword>
<keyword evidence="1" id="KW-0812">Transmembrane</keyword>
<proteinExistence type="predicted"/>
<evidence type="ECO:0000256" key="1">
    <source>
        <dbReference type="SAM" id="Phobius"/>
    </source>
</evidence>
<keyword evidence="1" id="KW-1133">Transmembrane helix</keyword>
<accession>A0A8I1AA39</accession>
<organism evidence="2 3">
    <name type="scientific">Thermoactinomyces intermedius</name>
    <dbReference type="NCBI Taxonomy" id="2024"/>
    <lineage>
        <taxon>Bacteria</taxon>
        <taxon>Bacillati</taxon>
        <taxon>Bacillota</taxon>
        <taxon>Bacilli</taxon>
        <taxon>Bacillales</taxon>
        <taxon>Thermoactinomycetaceae</taxon>
        <taxon>Thermoactinomyces</taxon>
    </lineage>
</organism>
<sequence>MSQNIWLWIFVGLCVLFSLIITIRLGVNQSPEQNQGYVKRRKKIVWLLLAIYAAAVLVWGAFVFPFLS</sequence>
<keyword evidence="1" id="KW-0472">Membrane</keyword>
<gene>
    <name evidence="2" type="ORF">I8U20_09040</name>
</gene>
<feature type="transmembrane region" description="Helical" evidence="1">
    <location>
        <begin position="6"/>
        <end position="23"/>
    </location>
</feature>
<reference evidence="2 3" key="1">
    <citation type="submission" date="2020-12" db="EMBL/GenBank/DDBJ databases">
        <title>WGS of Thermoactinomyces spp.</title>
        <authorList>
            <person name="Cheng K."/>
        </authorList>
    </citation>
    <scope>NUCLEOTIDE SEQUENCE [LARGE SCALE GENOMIC DNA]</scope>
    <source>
        <strain evidence="3">CICC 10671\DSM 43846</strain>
    </source>
</reference>
<evidence type="ECO:0000313" key="3">
    <source>
        <dbReference type="Proteomes" id="UP000633619"/>
    </source>
</evidence>
<comment type="caution">
    <text evidence="2">The sequence shown here is derived from an EMBL/GenBank/DDBJ whole genome shotgun (WGS) entry which is preliminary data.</text>
</comment>
<name>A0A8I1AA39_THEIN</name>
<feature type="transmembrane region" description="Helical" evidence="1">
    <location>
        <begin position="44"/>
        <end position="67"/>
    </location>
</feature>
<dbReference type="AlphaFoldDB" id="A0A8I1AA39"/>
<protein>
    <submittedName>
        <fullName evidence="2">Uncharacterized protein</fullName>
    </submittedName>
</protein>
<dbReference type="EMBL" id="JAECVW010000004">
    <property type="protein sequence ID" value="MBH8595476.1"/>
    <property type="molecule type" value="Genomic_DNA"/>
</dbReference>
<dbReference type="RefSeq" id="WP_181732135.1">
    <property type="nucleotide sequence ID" value="NZ_JACEIR010000005.1"/>
</dbReference>
<evidence type="ECO:0000313" key="2">
    <source>
        <dbReference type="EMBL" id="MBH8595476.1"/>
    </source>
</evidence>
<dbReference type="Proteomes" id="UP000633619">
    <property type="component" value="Unassembled WGS sequence"/>
</dbReference>